<dbReference type="SUPFAM" id="SSF68906">
    <property type="entry name" value="SAP domain"/>
    <property type="match status" value="1"/>
</dbReference>
<evidence type="ECO:0000259" key="6">
    <source>
        <dbReference type="PROSITE" id="PS50103"/>
    </source>
</evidence>
<feature type="domain" description="C3H1-type" evidence="6">
    <location>
        <begin position="573"/>
        <end position="600"/>
    </location>
</feature>
<evidence type="ECO:0000313" key="8">
    <source>
        <dbReference type="EMBL" id="CAK9150096.1"/>
    </source>
</evidence>
<dbReference type="InterPro" id="IPR003034">
    <property type="entry name" value="SAP_dom"/>
</dbReference>
<accession>A0ABC8RYN9</accession>
<dbReference type="InterPro" id="IPR036361">
    <property type="entry name" value="SAP_dom_sf"/>
</dbReference>
<evidence type="ECO:0000256" key="3">
    <source>
        <dbReference type="ARBA" id="ARBA00022833"/>
    </source>
</evidence>
<name>A0ABC8RYN9_9AQUA</name>
<feature type="region of interest" description="Disordered" evidence="5">
    <location>
        <begin position="23"/>
        <end position="43"/>
    </location>
</feature>
<keyword evidence="3 4" id="KW-0862">Zinc</keyword>
<feature type="compositionally biased region" description="Basic and acidic residues" evidence="5">
    <location>
        <begin position="272"/>
        <end position="285"/>
    </location>
</feature>
<dbReference type="Gene3D" id="2.30.30.1190">
    <property type="match status" value="1"/>
</dbReference>
<evidence type="ECO:0008006" key="10">
    <source>
        <dbReference type="Google" id="ProtNLM"/>
    </source>
</evidence>
<dbReference type="InterPro" id="IPR041367">
    <property type="entry name" value="Znf-CCCH_4"/>
</dbReference>
<feature type="compositionally biased region" description="Polar residues" evidence="5">
    <location>
        <begin position="308"/>
        <end position="322"/>
    </location>
</feature>
<keyword evidence="1 4" id="KW-0479">Metal-binding</keyword>
<dbReference type="InterPro" id="IPR036855">
    <property type="entry name" value="Znf_CCCH_sf"/>
</dbReference>
<dbReference type="Pfam" id="PF18044">
    <property type="entry name" value="zf-CCCH_4"/>
    <property type="match status" value="2"/>
</dbReference>
<feature type="domain" description="C3H1-type" evidence="6">
    <location>
        <begin position="506"/>
        <end position="533"/>
    </location>
</feature>
<evidence type="ECO:0000256" key="1">
    <source>
        <dbReference type="ARBA" id="ARBA00022723"/>
    </source>
</evidence>
<feature type="compositionally biased region" description="Basic and acidic residues" evidence="5">
    <location>
        <begin position="324"/>
        <end position="334"/>
    </location>
</feature>
<dbReference type="Pfam" id="PF02037">
    <property type="entry name" value="SAP"/>
    <property type="match status" value="1"/>
</dbReference>
<dbReference type="PANTHER" id="PTHR35323">
    <property type="entry name" value="SAP DOMAIN-CONTAINING PROTEIN"/>
    <property type="match status" value="1"/>
</dbReference>
<evidence type="ECO:0000256" key="4">
    <source>
        <dbReference type="PROSITE-ProRule" id="PRU00723"/>
    </source>
</evidence>
<evidence type="ECO:0000256" key="2">
    <source>
        <dbReference type="ARBA" id="ARBA00022771"/>
    </source>
</evidence>
<feature type="compositionally biased region" description="Basic and acidic residues" evidence="5">
    <location>
        <begin position="293"/>
        <end position="307"/>
    </location>
</feature>
<dbReference type="PANTHER" id="PTHR35323:SF5">
    <property type="entry name" value="ZINC FINGER CCCH DOMAIN-CONTAINING PROTEIN 62"/>
    <property type="match status" value="1"/>
</dbReference>
<dbReference type="InterPro" id="IPR000571">
    <property type="entry name" value="Znf_CCCH"/>
</dbReference>
<dbReference type="Gene3D" id="1.10.720.30">
    <property type="entry name" value="SAP domain"/>
    <property type="match status" value="1"/>
</dbReference>
<evidence type="ECO:0000256" key="5">
    <source>
        <dbReference type="SAM" id="MobiDB-lite"/>
    </source>
</evidence>
<dbReference type="SMART" id="SM00356">
    <property type="entry name" value="ZnF_C3H1"/>
    <property type="match status" value="2"/>
</dbReference>
<feature type="region of interest" description="Disordered" evidence="5">
    <location>
        <begin position="270"/>
        <end position="334"/>
    </location>
</feature>
<dbReference type="GO" id="GO:0008270">
    <property type="term" value="F:zinc ion binding"/>
    <property type="evidence" value="ECO:0007669"/>
    <property type="project" value="UniProtKB-KW"/>
</dbReference>
<sequence>MVMAMAIFEEQGSARFQDHCEEDYNENGESDTDTFDSDDSQEDPTFDIIEEARSSLSNLSIKKESKSRIFKIMDEGIEGDPDVKEMNVPELDEKDQKSYEVIQKVIEVGQVEKLKVDQCKVYLRKHGLRLTGNKDILIERIKEHLDIINGGGEKKYPASSFVLNCKGDACTGDIVMFEQNVYEISASGPPCGTRVVAGRIVKESYGAAKQQHTFTIEVLWSKGEKPLSPLHPLLIKGRNLYKLKTMRQRWEDEGNRQKILFEKHARGSLARSNREARIQEKETRKMLGANRVSRREDQRRKQEENTRHISQTLHMNSSQLGSQPHEKQKDIQKLHKEQSFQQKECDNFIIWRENNSVLCKRPTIFPISNVPSECQRQPLTSMNYNPSRSLCIRDSEEQSITFNPSTGQYGRYTHDQNLNLNPSKCSSQLGFHDENNRIYGSLRSPIQRHGHDESLKFNPPSNPFRGHGHEESKNLNPLKRSIEVCVPEENKNCNRASSPFHRQDHEPRQQLCRHYAQGRCYYGDQCKFQHGHDESKKFNPPRSPLKSSVQVRVSEESMNCDRARSSFHNQGHEEGQKLCRYYAQGRCYYAENCKYRHDRITNYG</sequence>
<proteinExistence type="predicted"/>
<dbReference type="InterPro" id="IPR056116">
    <property type="entry name" value="DUF7699"/>
</dbReference>
<keyword evidence="9" id="KW-1185">Reference proteome</keyword>
<dbReference type="Gene3D" id="4.10.1000.10">
    <property type="entry name" value="Zinc finger, CCCH-type"/>
    <property type="match status" value="1"/>
</dbReference>
<evidence type="ECO:0000313" key="9">
    <source>
        <dbReference type="Proteomes" id="UP001642360"/>
    </source>
</evidence>
<feature type="zinc finger region" description="C3H1-type" evidence="4">
    <location>
        <begin position="573"/>
        <end position="600"/>
    </location>
</feature>
<feature type="domain" description="SAP" evidence="7">
    <location>
        <begin position="111"/>
        <end position="145"/>
    </location>
</feature>
<dbReference type="SUPFAM" id="SSF90229">
    <property type="entry name" value="CCCH zinc finger"/>
    <property type="match status" value="2"/>
</dbReference>
<comment type="caution">
    <text evidence="8">The sequence shown here is derived from an EMBL/GenBank/DDBJ whole genome shotgun (WGS) entry which is preliminary data.</text>
</comment>
<dbReference type="AlphaFoldDB" id="A0ABC8RYN9"/>
<dbReference type="PROSITE" id="PS50103">
    <property type="entry name" value="ZF_C3H1"/>
    <property type="match status" value="2"/>
</dbReference>
<dbReference type="Proteomes" id="UP001642360">
    <property type="component" value="Unassembled WGS sequence"/>
</dbReference>
<dbReference type="Pfam" id="PF24766">
    <property type="entry name" value="DUF7699"/>
    <property type="match status" value="1"/>
</dbReference>
<feature type="zinc finger region" description="C3H1-type" evidence="4">
    <location>
        <begin position="506"/>
        <end position="533"/>
    </location>
</feature>
<gene>
    <name evidence="8" type="ORF">ILEXP_LOCUS18209</name>
</gene>
<dbReference type="EMBL" id="CAUOFW020001981">
    <property type="protein sequence ID" value="CAK9150096.1"/>
    <property type="molecule type" value="Genomic_DNA"/>
</dbReference>
<dbReference type="PROSITE" id="PS50800">
    <property type="entry name" value="SAP"/>
    <property type="match status" value="1"/>
</dbReference>
<protein>
    <recommendedName>
        <fullName evidence="10">Zinc finger CCCH domain-containing protein 62-like</fullName>
    </recommendedName>
</protein>
<dbReference type="SMART" id="SM00513">
    <property type="entry name" value="SAP"/>
    <property type="match status" value="1"/>
</dbReference>
<reference evidence="8 9" key="1">
    <citation type="submission" date="2024-02" db="EMBL/GenBank/DDBJ databases">
        <authorList>
            <person name="Vignale AGUSTIN F."/>
            <person name="Sosa J E."/>
            <person name="Modenutti C."/>
        </authorList>
    </citation>
    <scope>NUCLEOTIDE SEQUENCE [LARGE SCALE GENOMIC DNA]</scope>
</reference>
<evidence type="ECO:0000259" key="7">
    <source>
        <dbReference type="PROSITE" id="PS50800"/>
    </source>
</evidence>
<keyword evidence="2 4" id="KW-0863">Zinc-finger</keyword>
<organism evidence="8 9">
    <name type="scientific">Ilex paraguariensis</name>
    <name type="common">yerba mate</name>
    <dbReference type="NCBI Taxonomy" id="185542"/>
    <lineage>
        <taxon>Eukaryota</taxon>
        <taxon>Viridiplantae</taxon>
        <taxon>Streptophyta</taxon>
        <taxon>Embryophyta</taxon>
        <taxon>Tracheophyta</taxon>
        <taxon>Spermatophyta</taxon>
        <taxon>Magnoliopsida</taxon>
        <taxon>eudicotyledons</taxon>
        <taxon>Gunneridae</taxon>
        <taxon>Pentapetalae</taxon>
        <taxon>asterids</taxon>
        <taxon>campanulids</taxon>
        <taxon>Aquifoliales</taxon>
        <taxon>Aquifoliaceae</taxon>
        <taxon>Ilex</taxon>
    </lineage>
</organism>